<evidence type="ECO:0008006" key="6">
    <source>
        <dbReference type="Google" id="ProtNLM"/>
    </source>
</evidence>
<dbReference type="PANTHER" id="PTHR43708">
    <property type="entry name" value="CONSERVED EXPRESSED OXIDOREDUCTASE (EUROFUNG)"/>
    <property type="match status" value="1"/>
</dbReference>
<dbReference type="AlphaFoldDB" id="A0A0B7KJU6"/>
<feature type="domain" description="Gfo/Idh/MocA-like oxidoreductase N-terminal" evidence="3">
    <location>
        <begin position="4"/>
        <end position="129"/>
    </location>
</feature>
<dbReference type="GO" id="GO:0016491">
    <property type="term" value="F:oxidoreductase activity"/>
    <property type="evidence" value="ECO:0007669"/>
    <property type="project" value="UniProtKB-KW"/>
</dbReference>
<dbReference type="Pfam" id="PF22725">
    <property type="entry name" value="GFO_IDH_MocA_C3"/>
    <property type="match status" value="1"/>
</dbReference>
<dbReference type="InterPro" id="IPR000683">
    <property type="entry name" value="Gfo/Idh/MocA-like_OxRdtase_N"/>
</dbReference>
<dbReference type="EMBL" id="CDPU01000047">
    <property type="protein sequence ID" value="CEO54956.1"/>
    <property type="molecule type" value="Genomic_DNA"/>
</dbReference>
<name>A0A0B7KJU6_BIOOC</name>
<dbReference type="GO" id="GO:0000166">
    <property type="term" value="F:nucleotide binding"/>
    <property type="evidence" value="ECO:0007669"/>
    <property type="project" value="InterPro"/>
</dbReference>
<evidence type="ECO:0000259" key="4">
    <source>
        <dbReference type="Pfam" id="PF22725"/>
    </source>
</evidence>
<dbReference type="InterPro" id="IPR051317">
    <property type="entry name" value="Gfo/Idh/MocA_oxidoreduct"/>
</dbReference>
<dbReference type="InterPro" id="IPR055170">
    <property type="entry name" value="GFO_IDH_MocA-like_dom"/>
</dbReference>
<dbReference type="PANTHER" id="PTHR43708:SF5">
    <property type="entry name" value="CONSERVED EXPRESSED OXIDOREDUCTASE (EUROFUNG)-RELATED"/>
    <property type="match status" value="1"/>
</dbReference>
<feature type="domain" description="GFO/IDH/MocA-like oxidoreductase" evidence="4">
    <location>
        <begin position="140"/>
        <end position="264"/>
    </location>
</feature>
<dbReference type="Gene3D" id="3.30.360.10">
    <property type="entry name" value="Dihydrodipicolinate Reductase, domain 2"/>
    <property type="match status" value="1"/>
</dbReference>
<organism evidence="5">
    <name type="scientific">Bionectria ochroleuca</name>
    <name type="common">Gliocladium roseum</name>
    <dbReference type="NCBI Taxonomy" id="29856"/>
    <lineage>
        <taxon>Eukaryota</taxon>
        <taxon>Fungi</taxon>
        <taxon>Dikarya</taxon>
        <taxon>Ascomycota</taxon>
        <taxon>Pezizomycotina</taxon>
        <taxon>Sordariomycetes</taxon>
        <taxon>Hypocreomycetidae</taxon>
        <taxon>Hypocreales</taxon>
        <taxon>Bionectriaceae</taxon>
        <taxon>Clonostachys</taxon>
    </lineage>
</organism>
<proteinExistence type="inferred from homology"/>
<accession>A0A0B7KJU6</accession>
<evidence type="ECO:0000256" key="2">
    <source>
        <dbReference type="ARBA" id="ARBA00023002"/>
    </source>
</evidence>
<dbReference type="SUPFAM" id="SSF51735">
    <property type="entry name" value="NAD(P)-binding Rossmann-fold domains"/>
    <property type="match status" value="1"/>
</dbReference>
<evidence type="ECO:0000259" key="3">
    <source>
        <dbReference type="Pfam" id="PF01408"/>
    </source>
</evidence>
<evidence type="ECO:0000256" key="1">
    <source>
        <dbReference type="ARBA" id="ARBA00010928"/>
    </source>
</evidence>
<dbReference type="Pfam" id="PF01408">
    <property type="entry name" value="GFO_IDH_MocA"/>
    <property type="match status" value="1"/>
</dbReference>
<sequence>MSSIKVGIIGYGNAAKTFHLPFIKTVSELEVYAILQRSEAPADPASSPKGSHCTVDFPNIKHYRTAEEFFADKNIDLVVVATHTDTHASFAKQAVEAGKHVISDKPFATSAEEADEVIKAAEKSGKIATCYQNRRWDGDFQTLLDLKNKNAFGDIKEAEIHYDFESPDFLKHLPAKYTPGGGLAFGLGTHSVYHAYTLFGRPSSVTGFYRVYRDATSKVEDTFTIILQYGDDPLKGRLVTVKTAVITPMAQQLKYWVRGTKGSYIKFQKRSFCPQEEDLAVGKGPTDPDYAKEAEKYWGTLTTYDEFDSSIQKFEPEINKYTGQVPTIRGNFSGIYQNLARAILGKEELVVKLPNVRDCLRILELARESHEKGTTVAWR</sequence>
<dbReference type="Gene3D" id="3.40.50.720">
    <property type="entry name" value="NAD(P)-binding Rossmann-like Domain"/>
    <property type="match status" value="1"/>
</dbReference>
<comment type="similarity">
    <text evidence="1">Belongs to the Gfo/Idh/MocA family.</text>
</comment>
<keyword evidence="2" id="KW-0560">Oxidoreductase</keyword>
<protein>
    <recommendedName>
        <fullName evidence="6">Gfo/Idh/MocA-like oxidoreductase N-terminal domain-containing protein</fullName>
    </recommendedName>
</protein>
<gene>
    <name evidence="5" type="ORF">BN869_000011014_1</name>
</gene>
<reference evidence="5" key="1">
    <citation type="submission" date="2015-01" db="EMBL/GenBank/DDBJ databases">
        <authorList>
            <person name="Durling Mikael"/>
        </authorList>
    </citation>
    <scope>NUCLEOTIDE SEQUENCE</scope>
</reference>
<dbReference type="InterPro" id="IPR036291">
    <property type="entry name" value="NAD(P)-bd_dom_sf"/>
</dbReference>
<evidence type="ECO:0000313" key="5">
    <source>
        <dbReference type="EMBL" id="CEO54956.1"/>
    </source>
</evidence>
<dbReference type="SUPFAM" id="SSF55347">
    <property type="entry name" value="Glyceraldehyde-3-phosphate dehydrogenase-like, C-terminal domain"/>
    <property type="match status" value="1"/>
</dbReference>